<evidence type="ECO:0000259" key="3">
    <source>
        <dbReference type="Pfam" id="PF20066"/>
    </source>
</evidence>
<name>A0A8I1JHI2_PSEPU</name>
<dbReference type="RefSeq" id="WP_198746319.1">
    <property type="nucleotide sequence ID" value="NZ_JAEHTE010000001.1"/>
</dbReference>
<dbReference type="EMBL" id="JAEHTE010000001">
    <property type="protein sequence ID" value="MBI6882711.1"/>
    <property type="molecule type" value="Genomic_DNA"/>
</dbReference>
<dbReference type="InterPro" id="IPR001482">
    <property type="entry name" value="T2SS/T4SS_dom"/>
</dbReference>
<gene>
    <name evidence="4" type="ORF">JEU22_02200</name>
</gene>
<dbReference type="InterPro" id="IPR045517">
    <property type="entry name" value="Glyoxalase_8"/>
</dbReference>
<protein>
    <recommendedName>
        <fullName evidence="6">Bacterial type II secretion system protein E domain-containing protein</fullName>
    </recommendedName>
</protein>
<evidence type="ECO:0000313" key="5">
    <source>
        <dbReference type="Proteomes" id="UP000637061"/>
    </source>
</evidence>
<dbReference type="Pfam" id="PF20066">
    <property type="entry name" value="Glyoxalase_8"/>
    <property type="match status" value="1"/>
</dbReference>
<evidence type="ECO:0000256" key="1">
    <source>
        <dbReference type="ARBA" id="ARBA00006611"/>
    </source>
</evidence>
<feature type="domain" description="Bacterial type II secretion system protein E" evidence="2">
    <location>
        <begin position="88"/>
        <end position="186"/>
    </location>
</feature>
<dbReference type="AlphaFoldDB" id="A0A8I1JHI2"/>
<evidence type="ECO:0008006" key="6">
    <source>
        <dbReference type="Google" id="ProtNLM"/>
    </source>
</evidence>
<reference evidence="4" key="1">
    <citation type="submission" date="2020-12" db="EMBL/GenBank/DDBJ databases">
        <title>Enhanced detection system for hospital associated transmission using whole genome sequencing surveillance.</title>
        <authorList>
            <person name="Harrison L.H."/>
            <person name="Van Tyne D."/>
            <person name="Marsh J.W."/>
            <person name="Griffith M.P."/>
            <person name="Snyder D.J."/>
            <person name="Cooper V.S."/>
            <person name="Mustapha M."/>
        </authorList>
    </citation>
    <scope>NUCLEOTIDE SEQUENCE</scope>
    <source>
        <strain evidence="4">PSB00042</strain>
    </source>
</reference>
<sequence>MSTTHIKTRARNLQKALSELLKMPIKLSQAYELIAREEGFSNWDTAAARLSPKTPAASPRTIDDFHLPLENTWSPDGFSLERMMKEQPNLEELIRSMSSNNAGLLLISGTTGCGKTSLVEGIMNLLAKSRNQIDITEFPASFSYEKAIQCALRMSPDVLYVGEIVTVEHVRQIHDLLTKGYFVVATTYSLVCGQHQDILLSSIPAWIRPGQGFNSPPEWNQYHIHLRLERKGL</sequence>
<accession>A0A8I1JHI2</accession>
<proteinExistence type="inferred from homology"/>
<dbReference type="Pfam" id="PF00437">
    <property type="entry name" value="T2SSE"/>
    <property type="match status" value="1"/>
</dbReference>
<dbReference type="SUPFAM" id="SSF52540">
    <property type="entry name" value="P-loop containing nucleoside triphosphate hydrolases"/>
    <property type="match status" value="1"/>
</dbReference>
<evidence type="ECO:0000259" key="2">
    <source>
        <dbReference type="Pfam" id="PF00437"/>
    </source>
</evidence>
<dbReference type="InterPro" id="IPR027417">
    <property type="entry name" value="P-loop_NTPase"/>
</dbReference>
<comment type="caution">
    <text evidence="4">The sequence shown here is derived from an EMBL/GenBank/DDBJ whole genome shotgun (WGS) entry which is preliminary data.</text>
</comment>
<comment type="similarity">
    <text evidence="1">Belongs to the GSP E family.</text>
</comment>
<organism evidence="4 5">
    <name type="scientific">Pseudomonas putida</name>
    <name type="common">Arthrobacter siderocapsulatus</name>
    <dbReference type="NCBI Taxonomy" id="303"/>
    <lineage>
        <taxon>Bacteria</taxon>
        <taxon>Pseudomonadati</taxon>
        <taxon>Pseudomonadota</taxon>
        <taxon>Gammaproteobacteria</taxon>
        <taxon>Pseudomonadales</taxon>
        <taxon>Pseudomonadaceae</taxon>
        <taxon>Pseudomonas</taxon>
    </lineage>
</organism>
<feature type="domain" description="Glyoxalase-related protein" evidence="3">
    <location>
        <begin position="2"/>
        <end position="55"/>
    </location>
</feature>
<dbReference type="Gene3D" id="3.40.50.300">
    <property type="entry name" value="P-loop containing nucleotide triphosphate hydrolases"/>
    <property type="match status" value="1"/>
</dbReference>
<evidence type="ECO:0000313" key="4">
    <source>
        <dbReference type="EMBL" id="MBI6882711.1"/>
    </source>
</evidence>
<dbReference type="Proteomes" id="UP000637061">
    <property type="component" value="Unassembled WGS sequence"/>
</dbReference>